<comment type="similarity">
    <text evidence="2 12">Belongs to the amiloride-sensitive sodium channel (TC 1.A.6) family.</text>
</comment>
<evidence type="ECO:0000256" key="7">
    <source>
        <dbReference type="ARBA" id="ARBA00023053"/>
    </source>
</evidence>
<keyword evidence="8 12" id="KW-0406">Ion transport</keyword>
<keyword evidence="9" id="KW-0472">Membrane</keyword>
<comment type="subcellular location">
    <subcellularLocation>
        <location evidence="1">Membrane</location>
        <topology evidence="1">Multi-pass membrane protein</topology>
    </subcellularLocation>
</comment>
<keyword evidence="7" id="KW-0915">Sodium</keyword>
<evidence type="ECO:0000256" key="1">
    <source>
        <dbReference type="ARBA" id="ARBA00004141"/>
    </source>
</evidence>
<evidence type="ECO:0000256" key="3">
    <source>
        <dbReference type="ARBA" id="ARBA00022448"/>
    </source>
</evidence>
<evidence type="ECO:0000256" key="12">
    <source>
        <dbReference type="RuleBase" id="RU000679"/>
    </source>
</evidence>
<evidence type="ECO:0000256" key="6">
    <source>
        <dbReference type="ARBA" id="ARBA00022989"/>
    </source>
</evidence>
<evidence type="ECO:0000256" key="4">
    <source>
        <dbReference type="ARBA" id="ARBA00022461"/>
    </source>
</evidence>
<keyword evidence="3 12" id="KW-0813">Transport</keyword>
<dbReference type="InterPro" id="IPR001873">
    <property type="entry name" value="ENaC"/>
</dbReference>
<protein>
    <submittedName>
        <fullName evidence="13">Uncharacterized protein</fullName>
    </submittedName>
</protein>
<dbReference type="AlphaFoldDB" id="A0A553NZR5"/>
<dbReference type="GO" id="GO:0016020">
    <property type="term" value="C:membrane"/>
    <property type="evidence" value="ECO:0007669"/>
    <property type="project" value="UniProtKB-SubCell"/>
</dbReference>
<organism evidence="13 14">
    <name type="scientific">Tigriopus californicus</name>
    <name type="common">Marine copepod</name>
    <dbReference type="NCBI Taxonomy" id="6832"/>
    <lineage>
        <taxon>Eukaryota</taxon>
        <taxon>Metazoa</taxon>
        <taxon>Ecdysozoa</taxon>
        <taxon>Arthropoda</taxon>
        <taxon>Crustacea</taxon>
        <taxon>Multicrustacea</taxon>
        <taxon>Hexanauplia</taxon>
        <taxon>Copepoda</taxon>
        <taxon>Harpacticoida</taxon>
        <taxon>Harpacticidae</taxon>
        <taxon>Tigriopus</taxon>
    </lineage>
</organism>
<reference evidence="13 14" key="1">
    <citation type="journal article" date="2018" name="Nat. Ecol. Evol.">
        <title>Genomic signatures of mitonuclear coevolution across populations of Tigriopus californicus.</title>
        <authorList>
            <person name="Barreto F.S."/>
            <person name="Watson E.T."/>
            <person name="Lima T.G."/>
            <person name="Willett C.S."/>
            <person name="Edmands S."/>
            <person name="Li W."/>
            <person name="Burton R.S."/>
        </authorList>
    </citation>
    <scope>NUCLEOTIDE SEQUENCE [LARGE SCALE GENOMIC DNA]</scope>
    <source>
        <strain evidence="13 14">San Diego</strain>
    </source>
</reference>
<gene>
    <name evidence="13" type="ORF">TCAL_16388</name>
</gene>
<dbReference type="GO" id="GO:0005272">
    <property type="term" value="F:sodium channel activity"/>
    <property type="evidence" value="ECO:0007669"/>
    <property type="project" value="UniProtKB-KW"/>
</dbReference>
<accession>A0A553NZR5</accession>
<keyword evidence="10 12" id="KW-0739">Sodium transport</keyword>
<keyword evidence="6" id="KW-1133">Transmembrane helix</keyword>
<keyword evidence="5 12" id="KW-0812">Transmembrane</keyword>
<dbReference type="Proteomes" id="UP000318571">
    <property type="component" value="Chromosome 9"/>
</dbReference>
<keyword evidence="11 12" id="KW-0407">Ion channel</keyword>
<evidence type="ECO:0000256" key="9">
    <source>
        <dbReference type="ARBA" id="ARBA00023136"/>
    </source>
</evidence>
<proteinExistence type="inferred from homology"/>
<evidence type="ECO:0000256" key="8">
    <source>
        <dbReference type="ARBA" id="ARBA00023065"/>
    </source>
</evidence>
<evidence type="ECO:0000313" key="13">
    <source>
        <dbReference type="EMBL" id="TRY70917.1"/>
    </source>
</evidence>
<evidence type="ECO:0000256" key="10">
    <source>
        <dbReference type="ARBA" id="ARBA00023201"/>
    </source>
</evidence>
<sequence length="184" mass="21038">MKETTLLNSNDFPCIDIEDASFVNCVFQKTKENFKRAYAAWKTACSIPQSQIVEDAETSNVPLCTSKVDSDYAKDVLMKEVLGKVGSFVQECPRDCTTRTYQIKERQDFTTFDQTNLSSAYFIWQTTNYVQEKEYYIYDVTTIVGIVGGSLGLFLGLSCRGVLDQVIDLVWTHYPRRIQTNLKK</sequence>
<keyword evidence="14" id="KW-1185">Reference proteome</keyword>
<dbReference type="EMBL" id="VCGU01000009">
    <property type="protein sequence ID" value="TRY70917.1"/>
    <property type="molecule type" value="Genomic_DNA"/>
</dbReference>
<evidence type="ECO:0000313" key="14">
    <source>
        <dbReference type="Proteomes" id="UP000318571"/>
    </source>
</evidence>
<comment type="caution">
    <text evidence="13">The sequence shown here is derived from an EMBL/GenBank/DDBJ whole genome shotgun (WGS) entry which is preliminary data.</text>
</comment>
<evidence type="ECO:0000256" key="11">
    <source>
        <dbReference type="ARBA" id="ARBA00023303"/>
    </source>
</evidence>
<keyword evidence="4 12" id="KW-0894">Sodium channel</keyword>
<evidence type="ECO:0000256" key="2">
    <source>
        <dbReference type="ARBA" id="ARBA00007193"/>
    </source>
</evidence>
<evidence type="ECO:0000256" key="5">
    <source>
        <dbReference type="ARBA" id="ARBA00022692"/>
    </source>
</evidence>
<name>A0A553NZR5_TIGCA</name>
<dbReference type="Pfam" id="PF00858">
    <property type="entry name" value="ASC"/>
    <property type="match status" value="1"/>
</dbReference>
<dbReference type="Gene3D" id="1.10.287.770">
    <property type="entry name" value="YojJ-like"/>
    <property type="match status" value="1"/>
</dbReference>